<evidence type="ECO:0000313" key="2">
    <source>
        <dbReference type="EMBL" id="PNT70449.1"/>
    </source>
</evidence>
<dbReference type="EMBL" id="CM000881">
    <property type="protein sequence ID" value="PNT70449.1"/>
    <property type="molecule type" value="Genomic_DNA"/>
</dbReference>
<dbReference type="GO" id="GO:0003906">
    <property type="term" value="F:DNA-(apurinic or apyrimidinic site) endonuclease activity"/>
    <property type="evidence" value="ECO:0000318"/>
    <property type="project" value="GO_Central"/>
</dbReference>
<dbReference type="GO" id="GO:0006284">
    <property type="term" value="P:base-excision repair"/>
    <property type="evidence" value="ECO:0000318"/>
    <property type="project" value="GO_Central"/>
</dbReference>
<dbReference type="GO" id="GO:0005634">
    <property type="term" value="C:nucleus"/>
    <property type="evidence" value="ECO:0000318"/>
    <property type="project" value="GO_Central"/>
</dbReference>
<dbReference type="GO" id="GO:0008081">
    <property type="term" value="F:phosphoric diester hydrolase activity"/>
    <property type="evidence" value="ECO:0000318"/>
    <property type="project" value="GO_Central"/>
</dbReference>
<proteinExistence type="predicted"/>
<dbReference type="Gramene" id="PNT70449">
    <property type="protein sequence ID" value="PNT70449"/>
    <property type="gene ID" value="BRADI_2g12175v3"/>
</dbReference>
<name>A0A2K2D844_BRADI</name>
<organism evidence="2">
    <name type="scientific">Brachypodium distachyon</name>
    <name type="common">Purple false brome</name>
    <name type="synonym">Trachynia distachya</name>
    <dbReference type="NCBI Taxonomy" id="15368"/>
    <lineage>
        <taxon>Eukaryota</taxon>
        <taxon>Viridiplantae</taxon>
        <taxon>Streptophyta</taxon>
        <taxon>Embryophyta</taxon>
        <taxon>Tracheophyta</taxon>
        <taxon>Spermatophyta</taxon>
        <taxon>Magnoliopsida</taxon>
        <taxon>Liliopsida</taxon>
        <taxon>Poales</taxon>
        <taxon>Poaceae</taxon>
        <taxon>BOP clade</taxon>
        <taxon>Pooideae</taxon>
        <taxon>Stipodae</taxon>
        <taxon>Brachypodieae</taxon>
        <taxon>Brachypodium</taxon>
    </lineage>
</organism>
<dbReference type="OrthoDB" id="1881450at2759"/>
<evidence type="ECO:0000313" key="4">
    <source>
        <dbReference type="Proteomes" id="UP000008810"/>
    </source>
</evidence>
<evidence type="ECO:0000313" key="3">
    <source>
        <dbReference type="EnsemblPlants" id="PNT70449"/>
    </source>
</evidence>
<dbReference type="EnsemblPlants" id="PNT70449">
    <property type="protein sequence ID" value="PNT70449"/>
    <property type="gene ID" value="BRADI_2g12175v3"/>
</dbReference>
<keyword evidence="4" id="KW-1185">Reference proteome</keyword>
<dbReference type="InterPro" id="IPR036691">
    <property type="entry name" value="Endo/exonu/phosph_ase_sf"/>
</dbReference>
<dbReference type="Proteomes" id="UP000008810">
    <property type="component" value="Chromosome 2"/>
</dbReference>
<dbReference type="GO" id="GO:0008311">
    <property type="term" value="F:double-stranded DNA 3'-5' DNA exonuclease activity"/>
    <property type="evidence" value="ECO:0000318"/>
    <property type="project" value="GO_Central"/>
</dbReference>
<accession>A0A2K2D844</accession>
<dbReference type="InterPro" id="IPR005135">
    <property type="entry name" value="Endo/exonuclease/phosphatase"/>
</dbReference>
<feature type="domain" description="Endonuclease/exonuclease/phosphatase" evidence="1">
    <location>
        <begin position="10"/>
        <end position="94"/>
    </location>
</feature>
<reference evidence="2" key="2">
    <citation type="submission" date="2017-06" db="EMBL/GenBank/DDBJ databases">
        <title>WGS assembly of Brachypodium distachyon.</title>
        <authorList>
            <consortium name="The International Brachypodium Initiative"/>
            <person name="Lucas S."/>
            <person name="Harmon-Smith M."/>
            <person name="Lail K."/>
            <person name="Tice H."/>
            <person name="Grimwood J."/>
            <person name="Bruce D."/>
            <person name="Barry K."/>
            <person name="Shu S."/>
            <person name="Lindquist E."/>
            <person name="Wang M."/>
            <person name="Pitluck S."/>
            <person name="Vogel J.P."/>
            <person name="Garvin D.F."/>
            <person name="Mockler T.C."/>
            <person name="Schmutz J."/>
            <person name="Rokhsar D."/>
            <person name="Bevan M.W."/>
        </authorList>
    </citation>
    <scope>NUCLEOTIDE SEQUENCE</scope>
    <source>
        <strain evidence="2">Bd21</strain>
    </source>
</reference>
<dbReference type="InParanoid" id="A0A2K2D844"/>
<dbReference type="SUPFAM" id="SSF56219">
    <property type="entry name" value="DNase I-like"/>
    <property type="match status" value="1"/>
</dbReference>
<protein>
    <recommendedName>
        <fullName evidence="1">Endonuclease/exonuclease/phosphatase domain-containing protein</fullName>
    </recommendedName>
</protein>
<sequence>MSDIFCPILCWNVRGLHNPTCRQAVCQLATAAEASILCLQETKVSSFDPPLARETAGAVCSSWFFLPAVSTRGGIAIFWNPDFVCMTNLTLHRFSISATITLL</sequence>
<dbReference type="Gene3D" id="3.60.10.10">
    <property type="entry name" value="Endonuclease/exonuclease/phosphatase"/>
    <property type="match status" value="1"/>
</dbReference>
<dbReference type="Pfam" id="PF03372">
    <property type="entry name" value="Exo_endo_phos"/>
    <property type="match status" value="1"/>
</dbReference>
<reference evidence="2 3" key="1">
    <citation type="journal article" date="2010" name="Nature">
        <title>Genome sequencing and analysis of the model grass Brachypodium distachyon.</title>
        <authorList>
            <consortium name="International Brachypodium Initiative"/>
        </authorList>
    </citation>
    <scope>NUCLEOTIDE SEQUENCE [LARGE SCALE GENOMIC DNA]</scope>
    <source>
        <strain evidence="2 3">Bd21</strain>
    </source>
</reference>
<gene>
    <name evidence="2" type="ORF">BRADI_2g12175v3</name>
</gene>
<feature type="non-terminal residue" evidence="2">
    <location>
        <position position="103"/>
    </location>
</feature>
<reference evidence="3" key="3">
    <citation type="submission" date="2018-08" db="UniProtKB">
        <authorList>
            <consortium name="EnsemblPlants"/>
        </authorList>
    </citation>
    <scope>IDENTIFICATION</scope>
    <source>
        <strain evidence="3">cv. Bd21</strain>
    </source>
</reference>
<dbReference type="AlphaFoldDB" id="A0A2K2D844"/>
<evidence type="ECO:0000259" key="1">
    <source>
        <dbReference type="Pfam" id="PF03372"/>
    </source>
</evidence>